<dbReference type="Proteomes" id="UP000251558">
    <property type="component" value="Unassembled WGS sequence"/>
</dbReference>
<protein>
    <recommendedName>
        <fullName evidence="1">Immunity protein 45 domain-containing protein</fullName>
    </recommendedName>
</protein>
<proteinExistence type="predicted"/>
<evidence type="ECO:0000313" key="2">
    <source>
        <dbReference type="EMBL" id="RAZ91359.1"/>
    </source>
</evidence>
<evidence type="ECO:0000259" key="1">
    <source>
        <dbReference type="Pfam" id="PF15572"/>
    </source>
</evidence>
<sequence>MAQTWARSTWKTTRRVLAEIPDQSLWRGDVIRFVHDPSLGPGSPPAEFMLFETWGYDDVLGLLKLKGYKAGLPFLYFPKESQGSGKLSLETSWLLKNWDKWFVYSYHTDENEKLIALPLEGTLIALPLEGTLIKRRSKPAPRLKI</sequence>
<dbReference type="EMBL" id="QMBP01000003">
    <property type="protein sequence ID" value="RAZ91359.1"/>
    <property type="molecule type" value="Genomic_DNA"/>
</dbReference>
<evidence type="ECO:0000313" key="3">
    <source>
        <dbReference type="Proteomes" id="UP000251558"/>
    </source>
</evidence>
<dbReference type="RefSeq" id="WP_112096993.1">
    <property type="nucleotide sequence ID" value="NZ_QMBP01000003.1"/>
</dbReference>
<comment type="caution">
    <text evidence="2">The sequence shown here is derived from an EMBL/GenBank/DDBJ whole genome shotgun (WGS) entry which is preliminary data.</text>
</comment>
<reference evidence="2 3" key="2">
    <citation type="submission" date="2018-07" db="EMBL/GenBank/DDBJ databases">
        <title>Diversity of Mesorhizobium strains in Brazil.</title>
        <authorList>
            <person name="Helene L.C.F."/>
            <person name="Dall'Agnol R."/>
            <person name="Delamuta J.R.M."/>
            <person name="Hungria M."/>
        </authorList>
    </citation>
    <scope>NUCLEOTIDE SEQUENCE [LARGE SCALE GENOMIC DNA]</scope>
    <source>
        <strain evidence="2 3">AC99b</strain>
    </source>
</reference>
<accession>A0A330HXF5</accession>
<gene>
    <name evidence="2" type="ORF">DPM33_08685</name>
</gene>
<name>A0A330HXF5_9HYPH</name>
<keyword evidence="3" id="KW-1185">Reference proteome</keyword>
<dbReference type="InterPro" id="IPR029077">
    <property type="entry name" value="Imm45"/>
</dbReference>
<organism evidence="2 3">
    <name type="scientific">Mesorhizobium hawassense</name>
    <dbReference type="NCBI Taxonomy" id="1209954"/>
    <lineage>
        <taxon>Bacteria</taxon>
        <taxon>Pseudomonadati</taxon>
        <taxon>Pseudomonadota</taxon>
        <taxon>Alphaproteobacteria</taxon>
        <taxon>Hyphomicrobiales</taxon>
        <taxon>Phyllobacteriaceae</taxon>
        <taxon>Mesorhizobium</taxon>
    </lineage>
</organism>
<dbReference type="OrthoDB" id="1149257at2"/>
<reference evidence="3" key="1">
    <citation type="submission" date="2018-06" db="EMBL/GenBank/DDBJ databases">
        <authorList>
            <person name="Helene L.C."/>
            <person name="Dall'Agnol R."/>
            <person name="Delamuta J.R."/>
            <person name="Hungria M."/>
        </authorList>
    </citation>
    <scope>NUCLEOTIDE SEQUENCE [LARGE SCALE GENOMIC DNA]</scope>
    <source>
        <strain evidence="3">AC99b</strain>
    </source>
</reference>
<dbReference type="AlphaFoldDB" id="A0A330HXF5"/>
<feature type="domain" description="Immunity protein 45" evidence="1">
    <location>
        <begin position="24"/>
        <end position="105"/>
    </location>
</feature>
<dbReference type="Pfam" id="PF15572">
    <property type="entry name" value="Imm45"/>
    <property type="match status" value="1"/>
</dbReference>